<dbReference type="EMBL" id="VIEB01000370">
    <property type="protein sequence ID" value="TQD93346.1"/>
    <property type="molecule type" value="Genomic_DNA"/>
</dbReference>
<evidence type="ECO:0000256" key="1">
    <source>
        <dbReference type="SAM" id="SignalP"/>
    </source>
</evidence>
<protein>
    <recommendedName>
        <fullName evidence="4">Secreted protein</fullName>
    </recommendedName>
</protein>
<reference evidence="2 3" key="1">
    <citation type="journal article" date="2019" name="G3 (Bethesda)">
        <title>Sequencing of a Wild Apple (Malus baccata) Genome Unravels the Differences Between Cultivated and Wild Apple Species Regarding Disease Resistance and Cold Tolerance.</title>
        <authorList>
            <person name="Chen X."/>
        </authorList>
    </citation>
    <scope>NUCLEOTIDE SEQUENCE [LARGE SCALE GENOMIC DNA]</scope>
    <source>
        <strain evidence="3">cv. Shandingzi</strain>
        <tissue evidence="2">Leaves</tissue>
    </source>
</reference>
<feature type="chain" id="PRO_5022148803" description="Secreted protein" evidence="1">
    <location>
        <begin position="21"/>
        <end position="119"/>
    </location>
</feature>
<comment type="caution">
    <text evidence="2">The sequence shown here is derived from an EMBL/GenBank/DDBJ whole genome shotgun (WGS) entry which is preliminary data.</text>
</comment>
<keyword evidence="1" id="KW-0732">Signal</keyword>
<evidence type="ECO:0000313" key="2">
    <source>
        <dbReference type="EMBL" id="TQD93346.1"/>
    </source>
</evidence>
<dbReference type="AlphaFoldDB" id="A0A540M3U2"/>
<accession>A0A540M3U2</accession>
<evidence type="ECO:0008006" key="4">
    <source>
        <dbReference type="Google" id="ProtNLM"/>
    </source>
</evidence>
<organism evidence="2 3">
    <name type="scientific">Malus baccata</name>
    <name type="common">Siberian crab apple</name>
    <name type="synonym">Pyrus baccata</name>
    <dbReference type="NCBI Taxonomy" id="106549"/>
    <lineage>
        <taxon>Eukaryota</taxon>
        <taxon>Viridiplantae</taxon>
        <taxon>Streptophyta</taxon>
        <taxon>Embryophyta</taxon>
        <taxon>Tracheophyta</taxon>
        <taxon>Spermatophyta</taxon>
        <taxon>Magnoliopsida</taxon>
        <taxon>eudicotyledons</taxon>
        <taxon>Gunneridae</taxon>
        <taxon>Pentapetalae</taxon>
        <taxon>rosids</taxon>
        <taxon>fabids</taxon>
        <taxon>Rosales</taxon>
        <taxon>Rosaceae</taxon>
        <taxon>Amygdaloideae</taxon>
        <taxon>Maleae</taxon>
        <taxon>Malus</taxon>
    </lineage>
</organism>
<gene>
    <name evidence="2" type="ORF">C1H46_021015</name>
</gene>
<sequence length="119" mass="13304">MLKQRMMLLVLGILHPKSQTLTLPHQTLTLPQQSDERLSSVLFFTEKYCRTSSKGVHRLFLDLCNKCKHMTVYVFPLPKTGLVSMHMLGLKLEFGCSACMAARDASSSNQRSCGLADKG</sequence>
<evidence type="ECO:0000313" key="3">
    <source>
        <dbReference type="Proteomes" id="UP000315295"/>
    </source>
</evidence>
<name>A0A540M3U2_MALBA</name>
<proteinExistence type="predicted"/>
<feature type="signal peptide" evidence="1">
    <location>
        <begin position="1"/>
        <end position="20"/>
    </location>
</feature>
<dbReference type="Proteomes" id="UP000315295">
    <property type="component" value="Unassembled WGS sequence"/>
</dbReference>
<keyword evidence="3" id="KW-1185">Reference proteome</keyword>